<evidence type="ECO:0000256" key="1">
    <source>
        <dbReference type="ARBA" id="ARBA00022741"/>
    </source>
</evidence>
<feature type="compositionally biased region" description="Acidic residues" evidence="3">
    <location>
        <begin position="249"/>
        <end position="263"/>
    </location>
</feature>
<dbReference type="PANTHER" id="PTHR11089">
    <property type="entry name" value="GTP-BINDING PROTEIN-RELATED"/>
    <property type="match status" value="1"/>
</dbReference>
<gene>
    <name evidence="5" type="ORF">GW7_16109</name>
</gene>
<dbReference type="GO" id="GO:0005730">
    <property type="term" value="C:nucleolus"/>
    <property type="evidence" value="ECO:0007669"/>
    <property type="project" value="UniProtKB-ARBA"/>
</dbReference>
<feature type="compositionally biased region" description="Polar residues" evidence="3">
    <location>
        <begin position="389"/>
        <end position="400"/>
    </location>
</feature>
<feature type="compositionally biased region" description="Basic and acidic residues" evidence="3">
    <location>
        <begin position="268"/>
        <end position="286"/>
    </location>
</feature>
<dbReference type="Pfam" id="PF01926">
    <property type="entry name" value="MMR_HSR1"/>
    <property type="match status" value="1"/>
</dbReference>
<feature type="region of interest" description="Disordered" evidence="3">
    <location>
        <begin position="340"/>
        <end position="417"/>
    </location>
</feature>
<keyword evidence="1" id="KW-0547">Nucleotide-binding</keyword>
<dbReference type="PANTHER" id="PTHR11089:SF9">
    <property type="entry name" value="NUCLEOLAR GTP-BINDING PROTEIN 2"/>
    <property type="match status" value="1"/>
</dbReference>
<feature type="region of interest" description="Disordered" evidence="3">
    <location>
        <begin position="183"/>
        <end position="221"/>
    </location>
</feature>
<feature type="domain" description="G" evidence="4">
    <location>
        <begin position="77"/>
        <end position="143"/>
    </location>
</feature>
<dbReference type="SUPFAM" id="SSF52540">
    <property type="entry name" value="P-loop containing nucleoside triphosphate hydrolases"/>
    <property type="match status" value="1"/>
</dbReference>
<dbReference type="InParanoid" id="G5C4Q1"/>
<feature type="compositionally biased region" description="Low complexity" evidence="3">
    <location>
        <begin position="184"/>
        <end position="193"/>
    </location>
</feature>
<organism evidence="5 6">
    <name type="scientific">Heterocephalus glaber</name>
    <name type="common">Naked mole rat</name>
    <dbReference type="NCBI Taxonomy" id="10181"/>
    <lineage>
        <taxon>Eukaryota</taxon>
        <taxon>Metazoa</taxon>
        <taxon>Chordata</taxon>
        <taxon>Craniata</taxon>
        <taxon>Vertebrata</taxon>
        <taxon>Euteleostomi</taxon>
        <taxon>Mammalia</taxon>
        <taxon>Eutheria</taxon>
        <taxon>Euarchontoglires</taxon>
        <taxon>Glires</taxon>
        <taxon>Rodentia</taxon>
        <taxon>Hystricomorpha</taxon>
        <taxon>Bathyergidae</taxon>
        <taxon>Heterocephalus</taxon>
    </lineage>
</organism>
<dbReference type="Gene3D" id="3.40.50.300">
    <property type="entry name" value="P-loop containing nucleotide triphosphate hydrolases"/>
    <property type="match status" value="1"/>
</dbReference>
<dbReference type="InterPro" id="IPR027417">
    <property type="entry name" value="P-loop_NTPase"/>
</dbReference>
<evidence type="ECO:0000256" key="2">
    <source>
        <dbReference type="ARBA" id="ARBA00023134"/>
    </source>
</evidence>
<proteinExistence type="predicted"/>
<dbReference type="AlphaFoldDB" id="G5C4Q1"/>
<dbReference type="Proteomes" id="UP000006813">
    <property type="component" value="Unassembled WGS sequence"/>
</dbReference>
<dbReference type="EMBL" id="JH173385">
    <property type="protein sequence ID" value="EHB16512.1"/>
    <property type="molecule type" value="Genomic_DNA"/>
</dbReference>
<dbReference type="GO" id="GO:0005525">
    <property type="term" value="F:GTP binding"/>
    <property type="evidence" value="ECO:0007669"/>
    <property type="project" value="UniProtKB-KW"/>
</dbReference>
<evidence type="ECO:0000313" key="5">
    <source>
        <dbReference type="EMBL" id="EHB16512.1"/>
    </source>
</evidence>
<feature type="compositionally biased region" description="Basic and acidic residues" evidence="3">
    <location>
        <begin position="209"/>
        <end position="219"/>
    </location>
</feature>
<feature type="compositionally biased region" description="Basic and acidic residues" evidence="3">
    <location>
        <begin position="340"/>
        <end position="351"/>
    </location>
</feature>
<sequence length="417" mass="47376">MRRLLGCHSTSSSTEEKSRSWCPEERFPGHHSTTPSAEEEYPTLAFHASLSNPFGKRAFIQLLRQFGKSHTDKKQIRVGFISYPNVGKSSMINTLHSKKVCDMAPIAGETKAWQCITLMLQILFIDCPASAEAIGESVLRTFLRSLLYHAGKLLKGGEPDFETVGKMVLNDWQWGRAPFLVKPTNATETTQNNLEEETAENIGEGSESVTEKEKEDHPCDANSEMQQILAWVQQNFGKINVVPQFSGDDLDPVEVSDNEEELESFSAAEKEEEQKQEQPDAKEEAHQQFQEQQAGKDTKAVIKALDEKIVKYQKFLNKAKAKKFSAVRIYKVLSEKVFAKSEEQKETLKEEEVNETAPTKKGRKWKAQREEEQSSKTQRPLTCKEQRQAARNSNPEQLVSVTVKDSDKNKKKFRHKH</sequence>
<evidence type="ECO:0000313" key="6">
    <source>
        <dbReference type="Proteomes" id="UP000006813"/>
    </source>
</evidence>
<name>G5C4Q1_HETGA</name>
<reference evidence="5 6" key="1">
    <citation type="journal article" date="2011" name="Nature">
        <title>Genome sequencing reveals insights into physiology and longevity of the naked mole rat.</title>
        <authorList>
            <person name="Kim E.B."/>
            <person name="Fang X."/>
            <person name="Fushan A.A."/>
            <person name="Huang Z."/>
            <person name="Lobanov A.V."/>
            <person name="Han L."/>
            <person name="Marino S.M."/>
            <person name="Sun X."/>
            <person name="Turanov A.A."/>
            <person name="Yang P."/>
            <person name="Yim S.H."/>
            <person name="Zhao X."/>
            <person name="Kasaikina M.V."/>
            <person name="Stoletzki N."/>
            <person name="Peng C."/>
            <person name="Polak P."/>
            <person name="Xiong Z."/>
            <person name="Kiezun A."/>
            <person name="Zhu Y."/>
            <person name="Chen Y."/>
            <person name="Kryukov G.V."/>
            <person name="Zhang Q."/>
            <person name="Peshkin L."/>
            <person name="Yang L."/>
            <person name="Bronson R.T."/>
            <person name="Buffenstein R."/>
            <person name="Wang B."/>
            <person name="Han C."/>
            <person name="Li Q."/>
            <person name="Chen L."/>
            <person name="Zhao W."/>
            <person name="Sunyaev S.R."/>
            <person name="Park T.J."/>
            <person name="Zhang G."/>
            <person name="Wang J."/>
            <person name="Gladyshev V.N."/>
        </authorList>
    </citation>
    <scope>NUCLEOTIDE SEQUENCE [LARGE SCALE GENOMIC DNA]</scope>
</reference>
<keyword evidence="2" id="KW-0342">GTP-binding</keyword>
<protein>
    <submittedName>
        <fullName evidence="5">Nucleolar GTP-binding protein 2</fullName>
    </submittedName>
</protein>
<dbReference type="InterPro" id="IPR050755">
    <property type="entry name" value="TRAFAC_YlqF/YawG_RiboMat"/>
</dbReference>
<dbReference type="STRING" id="10181.G5C4Q1"/>
<feature type="region of interest" description="Disordered" evidence="3">
    <location>
        <begin position="1"/>
        <end position="38"/>
    </location>
</feature>
<evidence type="ECO:0000259" key="4">
    <source>
        <dbReference type="Pfam" id="PF01926"/>
    </source>
</evidence>
<dbReference type="InterPro" id="IPR006073">
    <property type="entry name" value="GTP-bd"/>
</dbReference>
<accession>G5C4Q1</accession>
<feature type="region of interest" description="Disordered" evidence="3">
    <location>
        <begin position="249"/>
        <end position="298"/>
    </location>
</feature>
<evidence type="ECO:0000256" key="3">
    <source>
        <dbReference type="SAM" id="MobiDB-lite"/>
    </source>
</evidence>
<feature type="compositionally biased region" description="Basic and acidic residues" evidence="3">
    <location>
        <begin position="14"/>
        <end position="28"/>
    </location>
</feature>